<dbReference type="GO" id="GO:0000723">
    <property type="term" value="P:telomere maintenance"/>
    <property type="evidence" value="ECO:0007669"/>
    <property type="project" value="TreeGrafter"/>
</dbReference>
<keyword evidence="5" id="KW-1185">Reference proteome</keyword>
<dbReference type="PANTHER" id="PTHR12900:SF0">
    <property type="entry name" value="CHECKPOINT PROTEIN"/>
    <property type="match status" value="1"/>
</dbReference>
<dbReference type="InterPro" id="IPR007150">
    <property type="entry name" value="HUS1/Mec3"/>
</dbReference>
<evidence type="ECO:0000256" key="1">
    <source>
        <dbReference type="ARBA" id="ARBA00004123"/>
    </source>
</evidence>
<dbReference type="PANTHER" id="PTHR12900">
    <property type="entry name" value="MITOTIC AND DNA DAMAGE CHECKPOINT PROTEIN HUS1"/>
    <property type="match status" value="1"/>
</dbReference>
<dbReference type="GO" id="GO:0030896">
    <property type="term" value="C:checkpoint clamp complex"/>
    <property type="evidence" value="ECO:0007669"/>
    <property type="project" value="InterPro"/>
</dbReference>
<evidence type="ECO:0008006" key="6">
    <source>
        <dbReference type="Google" id="ProtNLM"/>
    </source>
</evidence>
<protein>
    <recommendedName>
        <fullName evidence="6">Checkpoint protein</fullName>
    </recommendedName>
</protein>
<comment type="caution">
    <text evidence="4">The sequence shown here is derived from an EMBL/GenBank/DDBJ whole genome shotgun (WGS) entry which is preliminary data.</text>
</comment>
<dbReference type="GO" id="GO:0005730">
    <property type="term" value="C:nucleolus"/>
    <property type="evidence" value="ECO:0007669"/>
    <property type="project" value="InterPro"/>
</dbReference>
<dbReference type="Proteomes" id="UP001177023">
    <property type="component" value="Unassembled WGS sequence"/>
</dbReference>
<dbReference type="Gene3D" id="3.70.10.10">
    <property type="match status" value="1"/>
</dbReference>
<evidence type="ECO:0000313" key="4">
    <source>
        <dbReference type="EMBL" id="CAJ0585727.1"/>
    </source>
</evidence>
<accession>A0AA36GHP8</accession>
<dbReference type="EMBL" id="CATQJA010002706">
    <property type="protein sequence ID" value="CAJ0585727.1"/>
    <property type="molecule type" value="Genomic_DNA"/>
</dbReference>
<dbReference type="AlphaFoldDB" id="A0AA36GHP8"/>
<dbReference type="GO" id="GO:0006289">
    <property type="term" value="P:nucleotide-excision repair"/>
    <property type="evidence" value="ECO:0007669"/>
    <property type="project" value="TreeGrafter"/>
</dbReference>
<organism evidence="4 5">
    <name type="scientific">Mesorhabditis spiculigera</name>
    <dbReference type="NCBI Taxonomy" id="96644"/>
    <lineage>
        <taxon>Eukaryota</taxon>
        <taxon>Metazoa</taxon>
        <taxon>Ecdysozoa</taxon>
        <taxon>Nematoda</taxon>
        <taxon>Chromadorea</taxon>
        <taxon>Rhabditida</taxon>
        <taxon>Rhabditina</taxon>
        <taxon>Rhabditomorpha</taxon>
        <taxon>Rhabditoidea</taxon>
        <taxon>Rhabditidae</taxon>
        <taxon>Mesorhabditinae</taxon>
        <taxon>Mesorhabditis</taxon>
    </lineage>
</organism>
<evidence type="ECO:0000256" key="3">
    <source>
        <dbReference type="ARBA" id="ARBA00023242"/>
    </source>
</evidence>
<evidence type="ECO:0000256" key="2">
    <source>
        <dbReference type="ARBA" id="ARBA00005563"/>
    </source>
</evidence>
<dbReference type="GO" id="GO:0033314">
    <property type="term" value="P:mitotic DNA replication checkpoint signaling"/>
    <property type="evidence" value="ECO:0007669"/>
    <property type="project" value="TreeGrafter"/>
</dbReference>
<reference evidence="4" key="1">
    <citation type="submission" date="2023-06" db="EMBL/GenBank/DDBJ databases">
        <authorList>
            <person name="Delattre M."/>
        </authorList>
    </citation>
    <scope>NUCLEOTIDE SEQUENCE</scope>
    <source>
        <strain evidence="4">AF72</strain>
    </source>
</reference>
<keyword evidence="3" id="KW-0539">Nucleus</keyword>
<evidence type="ECO:0000313" key="5">
    <source>
        <dbReference type="Proteomes" id="UP001177023"/>
    </source>
</evidence>
<comment type="similarity">
    <text evidence="2">Belongs to the HUS1 family.</text>
</comment>
<dbReference type="GO" id="GO:0044778">
    <property type="term" value="P:meiotic DNA integrity checkpoint signaling"/>
    <property type="evidence" value="ECO:0007669"/>
    <property type="project" value="TreeGrafter"/>
</dbReference>
<sequence>MKLTAELGDRGTLEAFSRVCNGIARVCRGELPIRVTPDGWQFLLTDVAGNGGSWLCYFIPARVFTRFVVDGYDEERNEIVLTINADAFIKAISGAVDDRCVIKLTKRDNQPHIQISLFGTRTTLNHLTAVTIVFPESTHTYKGPTVQIDFTLSVSLPTSRAFPKFFTVLKNQSGKAVSLEISSVGELELCCSTEKAELTLYFQHLPVTGAETEDDEVVTAIVRVPVKIMHLVWTSFLQGHAPKITLRISNNRFAVIKAEIEENTFELIIPGLVDRPAN</sequence>
<feature type="non-terminal residue" evidence="4">
    <location>
        <position position="1"/>
    </location>
</feature>
<name>A0AA36GHP8_9BILA</name>
<dbReference type="Pfam" id="PF04005">
    <property type="entry name" value="Hus1"/>
    <property type="match status" value="1"/>
</dbReference>
<dbReference type="GO" id="GO:0031573">
    <property type="term" value="P:mitotic intra-S DNA damage checkpoint signaling"/>
    <property type="evidence" value="ECO:0007669"/>
    <property type="project" value="TreeGrafter"/>
</dbReference>
<dbReference type="InterPro" id="IPR016580">
    <property type="entry name" value="HUS1"/>
</dbReference>
<dbReference type="GO" id="GO:0035861">
    <property type="term" value="C:site of double-strand break"/>
    <property type="evidence" value="ECO:0007669"/>
    <property type="project" value="TreeGrafter"/>
</dbReference>
<dbReference type="PIRSF" id="PIRSF011312">
    <property type="entry name" value="Cell_cycle_HUS1"/>
    <property type="match status" value="1"/>
</dbReference>
<comment type="subcellular location">
    <subcellularLocation>
        <location evidence="1">Nucleus</location>
    </subcellularLocation>
</comment>
<dbReference type="GO" id="GO:0000724">
    <property type="term" value="P:double-strand break repair via homologous recombination"/>
    <property type="evidence" value="ECO:0007669"/>
    <property type="project" value="TreeGrafter"/>
</dbReference>
<proteinExistence type="inferred from homology"/>
<gene>
    <name evidence="4" type="ORF">MSPICULIGERA_LOCUS23739</name>
</gene>